<gene>
    <name evidence="2" type="ORF">Tci_924780</name>
</gene>
<dbReference type="AlphaFoldDB" id="A0A699X6L0"/>
<sequence>LNPPPRVDNQDAEVIAPIEEVIPQANDDLTGSPSSTEVDQDAPSLIHSPTTTEIQSSVIPQDVGKENMDIEVAHMGSDSLPCVPITEVDSGPSSSTASPQTNVQP</sequence>
<evidence type="ECO:0000313" key="2">
    <source>
        <dbReference type="EMBL" id="GFD52811.1"/>
    </source>
</evidence>
<evidence type="ECO:0000256" key="1">
    <source>
        <dbReference type="SAM" id="MobiDB-lite"/>
    </source>
</evidence>
<feature type="compositionally biased region" description="Polar residues" evidence="1">
    <location>
        <begin position="91"/>
        <end position="105"/>
    </location>
</feature>
<protein>
    <submittedName>
        <fullName evidence="2">Uncharacterized protein</fullName>
    </submittedName>
</protein>
<accession>A0A699X6L0</accession>
<feature type="region of interest" description="Disordered" evidence="1">
    <location>
        <begin position="80"/>
        <end position="105"/>
    </location>
</feature>
<feature type="non-terminal residue" evidence="2">
    <location>
        <position position="1"/>
    </location>
</feature>
<feature type="region of interest" description="Disordered" evidence="1">
    <location>
        <begin position="23"/>
        <end position="43"/>
    </location>
</feature>
<feature type="compositionally biased region" description="Polar residues" evidence="1">
    <location>
        <begin position="27"/>
        <end position="37"/>
    </location>
</feature>
<proteinExistence type="predicted"/>
<feature type="non-terminal residue" evidence="2">
    <location>
        <position position="105"/>
    </location>
</feature>
<name>A0A699X6L0_TANCI</name>
<reference evidence="2" key="1">
    <citation type="journal article" date="2019" name="Sci. Rep.">
        <title>Draft genome of Tanacetum cinerariifolium, the natural source of mosquito coil.</title>
        <authorList>
            <person name="Yamashiro T."/>
            <person name="Shiraishi A."/>
            <person name="Satake H."/>
            <person name="Nakayama K."/>
        </authorList>
    </citation>
    <scope>NUCLEOTIDE SEQUENCE</scope>
</reference>
<organism evidence="2">
    <name type="scientific">Tanacetum cinerariifolium</name>
    <name type="common">Dalmatian daisy</name>
    <name type="synonym">Chrysanthemum cinerariifolium</name>
    <dbReference type="NCBI Taxonomy" id="118510"/>
    <lineage>
        <taxon>Eukaryota</taxon>
        <taxon>Viridiplantae</taxon>
        <taxon>Streptophyta</taxon>
        <taxon>Embryophyta</taxon>
        <taxon>Tracheophyta</taxon>
        <taxon>Spermatophyta</taxon>
        <taxon>Magnoliopsida</taxon>
        <taxon>eudicotyledons</taxon>
        <taxon>Gunneridae</taxon>
        <taxon>Pentapetalae</taxon>
        <taxon>asterids</taxon>
        <taxon>campanulids</taxon>
        <taxon>Asterales</taxon>
        <taxon>Asteraceae</taxon>
        <taxon>Asteroideae</taxon>
        <taxon>Anthemideae</taxon>
        <taxon>Anthemidinae</taxon>
        <taxon>Tanacetum</taxon>
    </lineage>
</organism>
<dbReference type="EMBL" id="BKCJ011786667">
    <property type="protein sequence ID" value="GFD52811.1"/>
    <property type="molecule type" value="Genomic_DNA"/>
</dbReference>
<comment type="caution">
    <text evidence="2">The sequence shown here is derived from an EMBL/GenBank/DDBJ whole genome shotgun (WGS) entry which is preliminary data.</text>
</comment>